<feature type="transmembrane region" description="Helical" evidence="1">
    <location>
        <begin position="20"/>
        <end position="43"/>
    </location>
</feature>
<evidence type="ECO:0000256" key="1">
    <source>
        <dbReference type="SAM" id="Phobius"/>
    </source>
</evidence>
<keyword evidence="1" id="KW-0812">Transmembrane</keyword>
<dbReference type="Proteomes" id="UP000276741">
    <property type="component" value="Chromosome"/>
</dbReference>
<accession>A0A348B543</accession>
<dbReference type="Proteomes" id="UP000616143">
    <property type="component" value="Unassembled WGS sequence"/>
</dbReference>
<keyword evidence="1" id="KW-0472">Membrane</keyword>
<evidence type="ECO:0000313" key="2">
    <source>
        <dbReference type="EMBL" id="BBD73295.1"/>
    </source>
</evidence>
<dbReference type="AlphaFoldDB" id="A0A348B543"/>
<dbReference type="EMBL" id="BMQS01000003">
    <property type="protein sequence ID" value="GGT89305.1"/>
    <property type="molecule type" value="Genomic_DNA"/>
</dbReference>
<keyword evidence="1" id="KW-1133">Transmembrane helix</keyword>
<sequence>MFPVAFIVSFETSIRSAQVLAGTLTMYIFLNTFIGSAQNTAFLRYSGGMSLIYVTKTPRWMVTLSYVTFQLAATVPMAVVLVLLGESLVPIHISWPPLICTFALGSAYSFLLGTAMGLTTSVRTANQLSQVLGWTFAFFAPTFVSIYSLPVPLRLLSLVEPTTAIAQELVSNLEGRTSLIYILLMLVYFLVSFIMYRIAEGKVS</sequence>
<evidence type="ECO:0000313" key="4">
    <source>
        <dbReference type="Proteomes" id="UP000276741"/>
    </source>
</evidence>
<reference evidence="2" key="3">
    <citation type="journal article" date="2019" name="BMC Res. Notes">
        <title>Complete genome sequence of the Sulfodiicoccus acidiphilus strain HS-1T, the first crenarchaeon that lacks polB3, isolated from an acidic hot spring in Ohwaku-dani, Hakone, Japan.</title>
        <authorList>
            <person name="Sakai H.D."/>
            <person name="Kurosawa N."/>
        </authorList>
    </citation>
    <scope>NUCLEOTIDE SEQUENCE</scope>
    <source>
        <strain evidence="2">HS-1</strain>
    </source>
</reference>
<dbReference type="EMBL" id="AP018553">
    <property type="protein sequence ID" value="BBD73295.1"/>
    <property type="molecule type" value="Genomic_DNA"/>
</dbReference>
<reference evidence="4" key="2">
    <citation type="submission" date="2018-04" db="EMBL/GenBank/DDBJ databases">
        <title>Complete genome sequence of Sulfodiicoccus acidiphilus strain HS-1.</title>
        <authorList>
            <person name="Sakai H.D."/>
            <person name="Kurosawa N."/>
        </authorList>
    </citation>
    <scope>NUCLEOTIDE SEQUENCE [LARGE SCALE GENOMIC DNA]</scope>
    <source>
        <strain evidence="4">HS-1</strain>
    </source>
</reference>
<feature type="transmembrane region" description="Helical" evidence="1">
    <location>
        <begin position="64"/>
        <end position="84"/>
    </location>
</feature>
<feature type="transmembrane region" description="Helical" evidence="1">
    <location>
        <begin position="96"/>
        <end position="119"/>
    </location>
</feature>
<name>A0A348B543_9CREN</name>
<dbReference type="KEGG" id="sacd:HS1genome_1684"/>
<feature type="transmembrane region" description="Helical" evidence="1">
    <location>
        <begin position="131"/>
        <end position="149"/>
    </location>
</feature>
<evidence type="ECO:0008006" key="5">
    <source>
        <dbReference type="Google" id="ProtNLM"/>
    </source>
</evidence>
<reference evidence="3" key="4">
    <citation type="submission" date="2020-09" db="EMBL/GenBank/DDBJ databases">
        <authorList>
            <person name="Sun Q."/>
            <person name="Ohkuma M."/>
        </authorList>
    </citation>
    <scope>NUCLEOTIDE SEQUENCE</scope>
    <source>
        <strain evidence="3">JCM 31740</strain>
    </source>
</reference>
<proteinExistence type="predicted"/>
<feature type="transmembrane region" description="Helical" evidence="1">
    <location>
        <begin position="179"/>
        <end position="199"/>
    </location>
</feature>
<gene>
    <name evidence="3" type="ORF">GCM10007116_03940</name>
    <name evidence="2" type="ORF">HS1genome_1684</name>
</gene>
<protein>
    <recommendedName>
        <fullName evidence="5">ABC-2 type transporter domain-containing protein</fullName>
    </recommendedName>
</protein>
<dbReference type="InterPro" id="IPR051784">
    <property type="entry name" value="Nod_factor_ABC_transporter"/>
</dbReference>
<organism evidence="2 4">
    <name type="scientific">Sulfodiicoccus acidiphilus</name>
    <dbReference type="NCBI Taxonomy" id="1670455"/>
    <lineage>
        <taxon>Archaea</taxon>
        <taxon>Thermoproteota</taxon>
        <taxon>Thermoprotei</taxon>
        <taxon>Sulfolobales</taxon>
        <taxon>Sulfolobaceae</taxon>
        <taxon>Sulfodiicoccus</taxon>
    </lineage>
</organism>
<reference evidence="3" key="1">
    <citation type="journal article" date="2014" name="Int. J. Syst. Evol. Microbiol.">
        <title>Complete genome sequence of Corynebacterium casei LMG S-19264T (=DSM 44701T), isolated from a smear-ripened cheese.</title>
        <authorList>
            <consortium name="US DOE Joint Genome Institute (JGI-PGF)"/>
            <person name="Walter F."/>
            <person name="Albersmeier A."/>
            <person name="Kalinowski J."/>
            <person name="Ruckert C."/>
        </authorList>
    </citation>
    <scope>NUCLEOTIDE SEQUENCE</scope>
    <source>
        <strain evidence="3">JCM 31740</strain>
    </source>
</reference>
<keyword evidence="4" id="KW-1185">Reference proteome</keyword>
<evidence type="ECO:0000313" key="3">
    <source>
        <dbReference type="EMBL" id="GGT89305.1"/>
    </source>
</evidence>
<dbReference type="PANTHER" id="PTHR43229">
    <property type="entry name" value="NODULATION PROTEIN J"/>
    <property type="match status" value="1"/>
</dbReference>
<dbReference type="PANTHER" id="PTHR43229:SF2">
    <property type="entry name" value="NODULATION PROTEIN J"/>
    <property type="match status" value="1"/>
</dbReference>